<feature type="compositionally biased region" description="Polar residues" evidence="5">
    <location>
        <begin position="1729"/>
        <end position="1743"/>
    </location>
</feature>
<organism evidence="8 9">
    <name type="scientific">Bifidobacterium pseudocatenulatum</name>
    <dbReference type="NCBI Taxonomy" id="28026"/>
    <lineage>
        <taxon>Bacteria</taxon>
        <taxon>Bacillati</taxon>
        <taxon>Actinomycetota</taxon>
        <taxon>Actinomycetes</taxon>
        <taxon>Bifidobacteriales</taxon>
        <taxon>Bifidobacteriaceae</taxon>
        <taxon>Bifidobacterium</taxon>
    </lineage>
</organism>
<feature type="domain" description="SD-repeat containing protein B" evidence="7">
    <location>
        <begin position="1654"/>
        <end position="1773"/>
    </location>
</feature>
<reference evidence="8 9" key="1">
    <citation type="submission" date="2018-08" db="EMBL/GenBank/DDBJ databases">
        <title>A genome reference for cultivated species of the human gut microbiota.</title>
        <authorList>
            <person name="Zou Y."/>
            <person name="Xue W."/>
            <person name="Luo G."/>
        </authorList>
    </citation>
    <scope>NUCLEOTIDE SEQUENCE [LARGE SCALE GENOMIC DNA]</scope>
    <source>
        <strain evidence="8 9">OF05-12</strain>
    </source>
</reference>
<accession>A0A3E5HLP7</accession>
<dbReference type="InterPro" id="IPR033764">
    <property type="entry name" value="Sdr_B"/>
</dbReference>
<keyword evidence="6" id="KW-0472">Membrane</keyword>
<dbReference type="Gene3D" id="2.60.40.10">
    <property type="entry name" value="Immunoglobulins"/>
    <property type="match status" value="2"/>
</dbReference>
<keyword evidence="3" id="KW-0732">Signal</keyword>
<sequence length="1830" mass="197103">MKHTSHTNRNGEGAATAMKTIRRRTLAMLAAAGTLLCGLGTQANVLPQRAVAASPAKAYATARVTKIADGTGHGTAAQSFVNAKNGFRVGDNTKDDGIVSSGDTVEYRLELEFNAAAKRQIKVSWTKSGLLKVAKDQGSFCQAGSMVTATLNSDDSCTYTVPAGVAETISQNMFLTAGDTAGKVVTGQSVSYTMGRVGGETQTSVKIGDLTIVSAPAADLVIDNGGLGDDGASVERTLPNWTNGGTASGWFDLKVKPLNYPGYNTSHGASTTVPWETDVDVSRFPAGTTWSMDGKALAVNNGRIHIPSGSGDRKLEYKLKYEASQTNLSERTYDIQLVPDKTIFANTDDGGTTVLNLGSGGQPGNGTQRDQSTKDEKTGAIQGYPYKNNDWSRVKVVREDTKGQIFSRQEYQPYTEGTYFEPSALDFTNDGRKWADKAAKGTRLEQHGLIYTQQITADCGQACRLGIGETWNPKYESYDGGLKVLDPSGNEVDPGKYWIEWNPNYLFDSNKRETSIFATTSGWTRGTPPANAGSFRIHFLDNTIPLGSASGAGTYQIVYYTRVTADATGGNITSFHATEGDFTGEQYVDGYRSVSTHATIIAPGKTAAENTIGLAVTDDNGQAVSTGNVNPGDHATYTIHPKARNIQITNTQITPTVTVALSSKLADLTCDEYSDWTMNTGSDGKTLTFTLKTGTNTAYVQGMGDYDQLPDIQFTGRVGNLTGGTVNATARTRIQGAANGPVNAWDVTSPAATVPFQVSTQQISSGRSRALKPKSEIGDTLQWEWNIIDRRQVSVGTITTVLHMPTLDDSGMTGTNNTGLDGTWGDYTLGHSQYNGIWRLDSEPALNTDDSTTTTLAYSTTVKTSDNPADYTWKAWSQLTDAEKGKITAIRVQSKPIDSVGMKLAASKGTITLTPTGNKVNDRYNLWIGSNRNAKDERLNTIPFPGRITIVKSSIAGTVWWDLNRDADKGADENGIEGITIKLWKTGQDGDRQGSSPYRTVKTGADGSYLFDDLHSGTYRVEVTRQEGTKTDTGVQTKVKTYYNQDGGIENTVSWNRKYYSQATDLGDQLQLDVDTAKTRVDFGYYKTDPKAVLDKTQTDVDCANAGDGKCAISWDVKVDNAGKTSFPTTSTMTDRMNENVKNVTVTAGTTSMREARNARILKAFTASRRTYFTDAEGYLYLAGTTEGGFKPQYASAFDRHVSKVDWDIKVKKVTADSYGTIALDSDGHLWRWTSSSNPTRYETNETFKDVVSGRGVYNKYTVAVGQNGQLWTFTDAGELTKLQEGTRFTSVTMTTGVATFAALDEAGHIWTWGDANGGSMGDGTSGVNRDKPVMIAKNQTFVQVDGGDTHFVALDTNGHLWSWGISTYGVIKVDPNNTTPMMITDVPTPMMIRRNQTFVQVDGGDRTTYALTKEGVLYAWGNNTYGQLGDGTTNNRTVDNPTVVSIGGRITSVISDSASAYAWDEEGHLWGWGFNSNDYEVLGDGTKVNQKTPVEIAAPLADPGIHVDPTAVPVSPTSETTASGYVTRTYDLPFEVAPGGSVVFHFTGTVERASKDQTVVNQAWFDSPTTPYSGTPNARAAGVSVPSKPDYTKLDTTSHDVTGNASCRTGSDYTSADMEHWFSTSAEDSCDQVGAIIPGNTVISPARGTISGLYWEDTNRDGIRQASETKRFSGQKVYLYNQDGDQVGMTTTGTDGTYRFDNLTIGGNKYTVQFSRVDRRDFTKPDANDSTPATDGSITDSDAGTAEATYGQSTVTVALTVASPSKSNVDAGVLPERAWLASMPHTGMGTVLPLLLLCGLASLVTAILLLRRPRTDTPDVPDDVEHSGE</sequence>
<dbReference type="SUPFAM" id="SSF50985">
    <property type="entry name" value="RCC1/BLIP-II"/>
    <property type="match status" value="1"/>
</dbReference>
<keyword evidence="6" id="KW-0812">Transmembrane</keyword>
<dbReference type="PANTHER" id="PTHR22870:SF408">
    <property type="entry name" value="OS09G0560450 PROTEIN"/>
    <property type="match status" value="1"/>
</dbReference>
<comment type="caution">
    <text evidence="8">The sequence shown here is derived from an EMBL/GenBank/DDBJ whole genome shotgun (WGS) entry which is preliminary data.</text>
</comment>
<dbReference type="GO" id="GO:0005975">
    <property type="term" value="P:carbohydrate metabolic process"/>
    <property type="evidence" value="ECO:0007669"/>
    <property type="project" value="UniProtKB-ARBA"/>
</dbReference>
<dbReference type="Gene3D" id="2.130.10.30">
    <property type="entry name" value="Regulator of chromosome condensation 1/beta-lactamase-inhibitor protein II"/>
    <property type="match status" value="2"/>
</dbReference>
<proteinExistence type="predicted"/>
<feature type="region of interest" description="Disordered" evidence="5">
    <location>
        <begin position="1722"/>
        <end position="1745"/>
    </location>
</feature>
<evidence type="ECO:0000256" key="1">
    <source>
        <dbReference type="ARBA" id="ARBA00004613"/>
    </source>
</evidence>
<dbReference type="Pfam" id="PF13540">
    <property type="entry name" value="RCC1_2"/>
    <property type="match status" value="2"/>
</dbReference>
<dbReference type="Proteomes" id="UP000261031">
    <property type="component" value="Unassembled WGS sequence"/>
</dbReference>
<evidence type="ECO:0000256" key="5">
    <source>
        <dbReference type="SAM" id="MobiDB-lite"/>
    </source>
</evidence>
<evidence type="ECO:0000256" key="4">
    <source>
        <dbReference type="ARBA" id="ARBA00022737"/>
    </source>
</evidence>
<feature type="region of interest" description="Disordered" evidence="5">
    <location>
        <begin position="357"/>
        <end position="376"/>
    </location>
</feature>
<keyword evidence="4" id="KW-0677">Repeat</keyword>
<dbReference type="SUPFAM" id="SSF117074">
    <property type="entry name" value="Hypothetical protein PA1324"/>
    <property type="match status" value="2"/>
</dbReference>
<evidence type="ECO:0000259" key="7">
    <source>
        <dbReference type="Pfam" id="PF17210"/>
    </source>
</evidence>
<evidence type="ECO:0000313" key="9">
    <source>
        <dbReference type="Proteomes" id="UP000261031"/>
    </source>
</evidence>
<evidence type="ECO:0000256" key="2">
    <source>
        <dbReference type="ARBA" id="ARBA00022525"/>
    </source>
</evidence>
<dbReference type="PROSITE" id="PS50012">
    <property type="entry name" value="RCC1_3"/>
    <property type="match status" value="3"/>
</dbReference>
<feature type="transmembrane region" description="Helical" evidence="6">
    <location>
        <begin position="1792"/>
        <end position="1811"/>
    </location>
</feature>
<dbReference type="GO" id="GO:0005576">
    <property type="term" value="C:extracellular region"/>
    <property type="evidence" value="ECO:0007669"/>
    <property type="project" value="UniProtKB-SubCell"/>
</dbReference>
<evidence type="ECO:0000256" key="3">
    <source>
        <dbReference type="ARBA" id="ARBA00022729"/>
    </source>
</evidence>
<keyword evidence="6" id="KW-1133">Transmembrane helix</keyword>
<evidence type="ECO:0000256" key="6">
    <source>
        <dbReference type="SAM" id="Phobius"/>
    </source>
</evidence>
<dbReference type="InterPro" id="IPR000408">
    <property type="entry name" value="Reg_chr_condens"/>
</dbReference>
<evidence type="ECO:0000313" key="8">
    <source>
        <dbReference type="EMBL" id="RGP02606.1"/>
    </source>
</evidence>
<keyword evidence="2" id="KW-0964">Secreted</keyword>
<dbReference type="PANTHER" id="PTHR22870">
    <property type="entry name" value="REGULATOR OF CHROMOSOME CONDENSATION"/>
    <property type="match status" value="1"/>
</dbReference>
<dbReference type="InterPro" id="IPR013783">
    <property type="entry name" value="Ig-like_fold"/>
</dbReference>
<name>A0A3E5HLP7_BIFPS</name>
<dbReference type="InterPro" id="IPR051210">
    <property type="entry name" value="Ub_ligase/GEF_domain"/>
</dbReference>
<dbReference type="Pfam" id="PF17210">
    <property type="entry name" value="SdrD_B"/>
    <property type="match status" value="2"/>
</dbReference>
<gene>
    <name evidence="8" type="ORF">DXA79_05025</name>
</gene>
<comment type="subcellular location">
    <subcellularLocation>
        <location evidence="1">Secreted</location>
    </subcellularLocation>
</comment>
<feature type="domain" description="SD-repeat containing protein B" evidence="7">
    <location>
        <begin position="954"/>
        <end position="1041"/>
    </location>
</feature>
<dbReference type="InterPro" id="IPR009091">
    <property type="entry name" value="RCC1/BLIP-II"/>
</dbReference>
<protein>
    <recommendedName>
        <fullName evidence="7">SD-repeat containing protein B domain-containing protein</fullName>
    </recommendedName>
</protein>
<dbReference type="EMBL" id="QSWD01000003">
    <property type="protein sequence ID" value="RGP02606.1"/>
    <property type="molecule type" value="Genomic_DNA"/>
</dbReference>